<dbReference type="Gene3D" id="2.60.40.150">
    <property type="entry name" value="C2 domain"/>
    <property type="match status" value="2"/>
</dbReference>
<dbReference type="InterPro" id="IPR035892">
    <property type="entry name" value="C2_domain_sf"/>
</dbReference>
<dbReference type="GO" id="GO:0046872">
    <property type="term" value="F:metal ion binding"/>
    <property type="evidence" value="ECO:0007669"/>
    <property type="project" value="UniProtKB-KW"/>
</dbReference>
<keyword evidence="5" id="KW-1133">Transmembrane helix</keyword>
<evidence type="ECO:0000313" key="8">
    <source>
        <dbReference type="Proteomes" id="UP001165122"/>
    </source>
</evidence>
<evidence type="ECO:0000256" key="4">
    <source>
        <dbReference type="SAM" id="MobiDB-lite"/>
    </source>
</evidence>
<dbReference type="PROSITE" id="PS50004">
    <property type="entry name" value="C2"/>
    <property type="match status" value="2"/>
</dbReference>
<keyword evidence="3" id="KW-0175">Coiled coil</keyword>
<keyword evidence="5" id="KW-0812">Transmembrane</keyword>
<dbReference type="OrthoDB" id="270970at2759"/>
<dbReference type="PANTHER" id="PTHR45911">
    <property type="entry name" value="C2 DOMAIN-CONTAINING PROTEIN"/>
    <property type="match status" value="1"/>
</dbReference>
<gene>
    <name evidence="7" type="ORF">TrLO_g10546</name>
</gene>
<dbReference type="Pfam" id="PF00168">
    <property type="entry name" value="C2"/>
    <property type="match status" value="2"/>
</dbReference>
<protein>
    <recommendedName>
        <fullName evidence="6">C2 domain-containing protein</fullName>
    </recommendedName>
</protein>
<feature type="coiled-coil region" evidence="3">
    <location>
        <begin position="889"/>
        <end position="916"/>
    </location>
</feature>
<proteinExistence type="predicted"/>
<dbReference type="EMBL" id="BRXW01000301">
    <property type="protein sequence ID" value="GMI17671.1"/>
    <property type="molecule type" value="Genomic_DNA"/>
</dbReference>
<keyword evidence="8" id="KW-1185">Reference proteome</keyword>
<evidence type="ECO:0000313" key="7">
    <source>
        <dbReference type="EMBL" id="GMI17671.1"/>
    </source>
</evidence>
<dbReference type="AlphaFoldDB" id="A0A9W7FTB3"/>
<organism evidence="7 8">
    <name type="scientific">Triparma laevis f. longispina</name>
    <dbReference type="NCBI Taxonomy" id="1714387"/>
    <lineage>
        <taxon>Eukaryota</taxon>
        <taxon>Sar</taxon>
        <taxon>Stramenopiles</taxon>
        <taxon>Ochrophyta</taxon>
        <taxon>Bolidophyceae</taxon>
        <taxon>Parmales</taxon>
        <taxon>Triparmaceae</taxon>
        <taxon>Triparma</taxon>
    </lineage>
</organism>
<evidence type="ECO:0000259" key="6">
    <source>
        <dbReference type="PROSITE" id="PS50004"/>
    </source>
</evidence>
<evidence type="ECO:0000256" key="2">
    <source>
        <dbReference type="ARBA" id="ARBA00022837"/>
    </source>
</evidence>
<dbReference type="InterPro" id="IPR000008">
    <property type="entry name" value="C2_dom"/>
</dbReference>
<name>A0A9W7FTB3_9STRA</name>
<sequence>MKVSTEFQSDSKSGRSSSSSIPNQTPSPADTATSGEVLSPAETVTFNVRTTSLPPQSARIVLTAPPNPTLSISVRTRRRDGINSEADDFITQFSWYKFSSTVTSLHTGIKIELIGCTGLALTDMSTTLSGNQIPAKPDPYIILRSSCLDDNTVFHKTKHVQNSCNPIFTSATKSTVTLKKEDVLRVKQGGGLIVEVFDFDRVGKDDLLGTAFVPFGLLLFDKDRVEFPLETNFPTLYENAPPPMVMLGFAKDYNNLEEPRQPPIPDCRSPMRAVSLETNWFENNSSSISGDDDIADFMSADGSGNSAKSPKLFSRVRKNIVKTTKVSATAITPTSTRRLNKTKNQVELRVKPYADAFKDQRWMTKSDLHKSAFEPSDRYTPVKPIPPSCGRLFVEALYANDLPNRDGGRVGKLLGKLTDAFCCFVFNDSFATTCVIDNCLAPIWPPWENRGFVFPLYSSSRILHVGVFDSDAGDLLGGFDYDKVGRSYISLAKLREGVEYTLELKLNNSSTYVTAEDRAKKDLGTLCVRVRVDWGEPGPRGAMLYDTVRISRNYWNGTLGLDDSERSLHVRDARDYQMVRYCIEGSRIGSNYNLKTVYAMVDEVQSFAIVLPLLFIAARTLILWQEPAHSLVTLCVTYAAVSNPNLIPSAIIFLTAYALFVINGHRSKSVNPFKRPRTHFQLLTMLLLNRDDDSNNIDLGEGANTDSINEKERQRAISDVWRGWQNFVDKKIRENAEYNEMLAAMEVDMHDPSNGPTVKLKGVLGSVVDPVSAVLSPIQTALHPVLCYVRLFKNVVLGNEPNLNFLLTLTLLLSALLLTFIPFGLIFRTCGKIVVLAVLGPQNILLNTLLNRGAGSNFVPPILFASKSSDVDDDELIETGVLPPKQKPAEEANRENKNAIRQLRLQQEKILKVRDEKIKKEGRIILKKFALNVERFAEVPVSEGSASEKI</sequence>
<evidence type="ECO:0000256" key="1">
    <source>
        <dbReference type="ARBA" id="ARBA00022723"/>
    </source>
</evidence>
<feature type="domain" description="C2" evidence="6">
    <location>
        <begin position="369"/>
        <end position="504"/>
    </location>
</feature>
<feature type="compositionally biased region" description="Polar residues" evidence="4">
    <location>
        <begin position="21"/>
        <end position="38"/>
    </location>
</feature>
<keyword evidence="5" id="KW-0472">Membrane</keyword>
<evidence type="ECO:0000256" key="5">
    <source>
        <dbReference type="SAM" id="Phobius"/>
    </source>
</evidence>
<feature type="compositionally biased region" description="Low complexity" evidence="4">
    <location>
        <begin position="10"/>
        <end position="20"/>
    </location>
</feature>
<keyword evidence="2" id="KW-0106">Calcium</keyword>
<dbReference type="CDD" id="cd00030">
    <property type="entry name" value="C2"/>
    <property type="match status" value="1"/>
</dbReference>
<comment type="caution">
    <text evidence="7">The sequence shown here is derived from an EMBL/GenBank/DDBJ whole genome shotgun (WGS) entry which is preliminary data.</text>
</comment>
<dbReference type="SUPFAM" id="SSF49562">
    <property type="entry name" value="C2 domain (Calcium/lipid-binding domain, CaLB)"/>
    <property type="match status" value="2"/>
</dbReference>
<dbReference type="Proteomes" id="UP001165122">
    <property type="component" value="Unassembled WGS sequence"/>
</dbReference>
<feature type="domain" description="C2" evidence="6">
    <location>
        <begin position="86"/>
        <end position="229"/>
    </location>
</feature>
<evidence type="ECO:0000256" key="3">
    <source>
        <dbReference type="SAM" id="Coils"/>
    </source>
</evidence>
<keyword evidence="1" id="KW-0479">Metal-binding</keyword>
<accession>A0A9W7FTB3</accession>
<feature type="region of interest" description="Disordered" evidence="4">
    <location>
        <begin position="1"/>
        <end position="38"/>
    </location>
</feature>
<reference evidence="8" key="1">
    <citation type="journal article" date="2023" name="Commun. Biol.">
        <title>Genome analysis of Parmales, the sister group of diatoms, reveals the evolutionary specialization of diatoms from phago-mixotrophs to photoautotrophs.</title>
        <authorList>
            <person name="Ban H."/>
            <person name="Sato S."/>
            <person name="Yoshikawa S."/>
            <person name="Yamada K."/>
            <person name="Nakamura Y."/>
            <person name="Ichinomiya M."/>
            <person name="Sato N."/>
            <person name="Blanc-Mathieu R."/>
            <person name="Endo H."/>
            <person name="Kuwata A."/>
            <person name="Ogata H."/>
        </authorList>
    </citation>
    <scope>NUCLEOTIDE SEQUENCE [LARGE SCALE GENOMIC DNA]</scope>
    <source>
        <strain evidence="8">NIES 3700</strain>
    </source>
</reference>
<feature type="transmembrane region" description="Helical" evidence="5">
    <location>
        <begin position="803"/>
        <end position="827"/>
    </location>
</feature>
<dbReference type="SMART" id="SM00239">
    <property type="entry name" value="C2"/>
    <property type="match status" value="2"/>
</dbReference>